<organism evidence="2 3">
    <name type="scientific">Pedobacter yulinensis</name>
    <dbReference type="NCBI Taxonomy" id="2126353"/>
    <lineage>
        <taxon>Bacteria</taxon>
        <taxon>Pseudomonadati</taxon>
        <taxon>Bacteroidota</taxon>
        <taxon>Sphingobacteriia</taxon>
        <taxon>Sphingobacteriales</taxon>
        <taxon>Sphingobacteriaceae</taxon>
        <taxon>Pedobacter</taxon>
    </lineage>
</organism>
<evidence type="ECO:0000313" key="3">
    <source>
        <dbReference type="Proteomes" id="UP000240912"/>
    </source>
</evidence>
<name>A0A2T3HJN2_9SPHI</name>
<proteinExistence type="predicted"/>
<dbReference type="Proteomes" id="UP000240912">
    <property type="component" value="Unassembled WGS sequence"/>
</dbReference>
<evidence type="ECO:0000256" key="1">
    <source>
        <dbReference type="SAM" id="MobiDB-lite"/>
    </source>
</evidence>
<sequence>MKLQKKLLEKKIELRESKINGGRLRPSHQQSVAQTGEPENPDTCTDIGFDQPAPATPVGYDFR</sequence>
<dbReference type="OrthoDB" id="770707at2"/>
<gene>
    <name evidence="2" type="ORF">C7T94_08365</name>
</gene>
<feature type="region of interest" description="Disordered" evidence="1">
    <location>
        <begin position="18"/>
        <end position="63"/>
    </location>
</feature>
<evidence type="ECO:0000313" key="2">
    <source>
        <dbReference type="EMBL" id="PST82665.1"/>
    </source>
</evidence>
<dbReference type="AlphaFoldDB" id="A0A2T3HJN2"/>
<protein>
    <submittedName>
        <fullName evidence="2">Uncharacterized protein</fullName>
    </submittedName>
</protein>
<dbReference type="RefSeq" id="WP_107214924.1">
    <property type="nucleotide sequence ID" value="NZ_KZ686269.1"/>
</dbReference>
<keyword evidence="3" id="KW-1185">Reference proteome</keyword>
<dbReference type="EMBL" id="PYLS01000005">
    <property type="protein sequence ID" value="PST82665.1"/>
    <property type="molecule type" value="Genomic_DNA"/>
</dbReference>
<reference evidence="2 3" key="1">
    <citation type="submission" date="2018-03" db="EMBL/GenBank/DDBJ databases">
        <authorList>
            <person name="Keele B.F."/>
        </authorList>
    </citation>
    <scope>NUCLEOTIDE SEQUENCE [LARGE SCALE GENOMIC DNA]</scope>
    <source>
        <strain evidence="2 3">YL28-9</strain>
    </source>
</reference>
<accession>A0A2T3HJN2</accession>
<comment type="caution">
    <text evidence="2">The sequence shown here is derived from an EMBL/GenBank/DDBJ whole genome shotgun (WGS) entry which is preliminary data.</text>
</comment>